<evidence type="ECO:0000313" key="3">
    <source>
        <dbReference type="Proteomes" id="UP000540423"/>
    </source>
</evidence>
<evidence type="ECO:0008006" key="4">
    <source>
        <dbReference type="Google" id="ProtNLM"/>
    </source>
</evidence>
<organism evidence="2 3">
    <name type="scientific">Streptomyces candidus</name>
    <dbReference type="NCBI Taxonomy" id="67283"/>
    <lineage>
        <taxon>Bacteria</taxon>
        <taxon>Bacillati</taxon>
        <taxon>Actinomycetota</taxon>
        <taxon>Actinomycetes</taxon>
        <taxon>Kitasatosporales</taxon>
        <taxon>Streptomycetaceae</taxon>
        <taxon>Streptomyces</taxon>
    </lineage>
</organism>
<dbReference type="RefSeq" id="WP_185033623.1">
    <property type="nucleotide sequence ID" value="NZ_BNBN01000009.1"/>
</dbReference>
<keyword evidence="3" id="KW-1185">Reference proteome</keyword>
<gene>
    <name evidence="2" type="ORF">HNQ79_004427</name>
</gene>
<proteinExistence type="predicted"/>
<evidence type="ECO:0000256" key="1">
    <source>
        <dbReference type="SAM" id="SignalP"/>
    </source>
</evidence>
<protein>
    <recommendedName>
        <fullName evidence="4">SH3 domain-containing protein</fullName>
    </recommendedName>
</protein>
<reference evidence="2 3" key="1">
    <citation type="submission" date="2020-08" db="EMBL/GenBank/DDBJ databases">
        <title>Genomic Encyclopedia of Type Strains, Phase IV (KMG-IV): sequencing the most valuable type-strain genomes for metagenomic binning, comparative biology and taxonomic classification.</title>
        <authorList>
            <person name="Goeker M."/>
        </authorList>
    </citation>
    <scope>NUCLEOTIDE SEQUENCE [LARGE SCALE GENOMIC DNA]</scope>
    <source>
        <strain evidence="2 3">DSM 40141</strain>
    </source>
</reference>
<dbReference type="AlphaFoldDB" id="A0A7X0LQT1"/>
<sequence length="129" mass="13707">MAVAVGAGAMLFVGMLGTVGAAPALAAPQQTHAAPVAEQAQVKATYSRKVWKTVNHRVSAHGDSTLIGKLYANTYYTVSCWRTGESVTAEGTTNNVWIYAKNSNGRWGYASAIYFSGNKYADLPLSARC</sequence>
<dbReference type="EMBL" id="JACHEM010000011">
    <property type="protein sequence ID" value="MBB6437923.1"/>
    <property type="molecule type" value="Genomic_DNA"/>
</dbReference>
<accession>A0A7X0LQT1</accession>
<dbReference type="Proteomes" id="UP000540423">
    <property type="component" value="Unassembled WGS sequence"/>
</dbReference>
<keyword evidence="1" id="KW-0732">Signal</keyword>
<name>A0A7X0LQT1_9ACTN</name>
<evidence type="ECO:0000313" key="2">
    <source>
        <dbReference type="EMBL" id="MBB6437923.1"/>
    </source>
</evidence>
<feature type="chain" id="PRO_5038645247" description="SH3 domain-containing protein" evidence="1">
    <location>
        <begin position="27"/>
        <end position="129"/>
    </location>
</feature>
<comment type="caution">
    <text evidence="2">The sequence shown here is derived from an EMBL/GenBank/DDBJ whole genome shotgun (WGS) entry which is preliminary data.</text>
</comment>
<feature type="signal peptide" evidence="1">
    <location>
        <begin position="1"/>
        <end position="26"/>
    </location>
</feature>